<proteinExistence type="predicted"/>
<dbReference type="EMBL" id="JAAGMP010001051">
    <property type="protein sequence ID" value="NEC21269.1"/>
    <property type="molecule type" value="Genomic_DNA"/>
</dbReference>
<reference evidence="1 2" key="1">
    <citation type="submission" date="2020-01" db="EMBL/GenBank/DDBJ databases">
        <title>Insect and environment-associated Actinomycetes.</title>
        <authorList>
            <person name="Currrie C."/>
            <person name="Chevrette M."/>
            <person name="Carlson C."/>
            <person name="Stubbendieck R."/>
            <person name="Wendt-Pienkowski E."/>
        </authorList>
    </citation>
    <scope>NUCLEOTIDE SEQUENCE [LARGE SCALE GENOMIC DNA]</scope>
    <source>
        <strain evidence="1 2">SID7590</strain>
    </source>
</reference>
<dbReference type="RefSeq" id="WP_203665891.1">
    <property type="nucleotide sequence ID" value="NZ_JAAGMP010001051.1"/>
</dbReference>
<protein>
    <submittedName>
        <fullName evidence="1">Uncharacterized protein</fullName>
    </submittedName>
</protein>
<gene>
    <name evidence="1" type="ORF">G3I50_23925</name>
</gene>
<dbReference type="Proteomes" id="UP000469670">
    <property type="component" value="Unassembled WGS sequence"/>
</dbReference>
<dbReference type="AlphaFoldDB" id="A0A7K3S1L1"/>
<evidence type="ECO:0000313" key="1">
    <source>
        <dbReference type="EMBL" id="NEC21269.1"/>
    </source>
</evidence>
<organism evidence="1 2">
    <name type="scientific">Streptomyces parvus</name>
    <dbReference type="NCBI Taxonomy" id="66428"/>
    <lineage>
        <taxon>Bacteria</taxon>
        <taxon>Bacillati</taxon>
        <taxon>Actinomycetota</taxon>
        <taxon>Actinomycetes</taxon>
        <taxon>Kitasatosporales</taxon>
        <taxon>Streptomycetaceae</taxon>
        <taxon>Streptomyces</taxon>
    </lineage>
</organism>
<accession>A0A7K3S1L1</accession>
<comment type="caution">
    <text evidence="1">The sequence shown here is derived from an EMBL/GenBank/DDBJ whole genome shotgun (WGS) entry which is preliminary data.</text>
</comment>
<feature type="non-terminal residue" evidence="1">
    <location>
        <position position="177"/>
    </location>
</feature>
<sequence>MTAGGERRRRADVVRYWRAVEMFSPQKVEPVSRPKDMYPVESGAPLPWEEGHPVRRRSPARNMVRQHTVYCGVYPVAAVRDVLLDVFGGSEEDHDGRVNGDSALLAFEVTDEGLLVQDSLVFSACGWAVGRSRKPGPGARGWLDGFDEAAAACERVVLGVGDGELRIVDLAPGVRSR</sequence>
<name>A0A7K3S1L1_9ACTN</name>
<evidence type="ECO:0000313" key="2">
    <source>
        <dbReference type="Proteomes" id="UP000469670"/>
    </source>
</evidence>